<dbReference type="InterPro" id="IPR000477">
    <property type="entry name" value="RT_dom"/>
</dbReference>
<evidence type="ECO:0000256" key="1">
    <source>
        <dbReference type="SAM" id="MobiDB-lite"/>
    </source>
</evidence>
<feature type="compositionally biased region" description="Polar residues" evidence="1">
    <location>
        <begin position="769"/>
        <end position="779"/>
    </location>
</feature>
<gene>
    <name evidence="4" type="ORF">T265_13425</name>
</gene>
<evidence type="ECO:0000313" key="5">
    <source>
        <dbReference type="Proteomes" id="UP000054324"/>
    </source>
</evidence>
<feature type="domain" description="RBD" evidence="3">
    <location>
        <begin position="299"/>
        <end position="367"/>
    </location>
</feature>
<dbReference type="PANTHER" id="PTHR47027">
    <property type="entry name" value="REVERSE TRANSCRIPTASE DOMAIN-CONTAINING PROTEIN"/>
    <property type="match status" value="1"/>
</dbReference>
<organism evidence="4 5">
    <name type="scientific">Opisthorchis viverrini</name>
    <name type="common">Southeast Asian liver fluke</name>
    <dbReference type="NCBI Taxonomy" id="6198"/>
    <lineage>
        <taxon>Eukaryota</taxon>
        <taxon>Metazoa</taxon>
        <taxon>Spiralia</taxon>
        <taxon>Lophotrochozoa</taxon>
        <taxon>Platyhelminthes</taxon>
        <taxon>Trematoda</taxon>
        <taxon>Digenea</taxon>
        <taxon>Opisthorchiida</taxon>
        <taxon>Opisthorchiata</taxon>
        <taxon>Opisthorchiidae</taxon>
        <taxon>Opisthorchis</taxon>
    </lineage>
</organism>
<feature type="region of interest" description="Disordered" evidence="1">
    <location>
        <begin position="382"/>
        <end position="406"/>
    </location>
</feature>
<dbReference type="InterPro" id="IPR003116">
    <property type="entry name" value="RBD_dom"/>
</dbReference>
<feature type="compositionally biased region" description="Pro residues" evidence="1">
    <location>
        <begin position="465"/>
        <end position="480"/>
    </location>
</feature>
<dbReference type="Pfam" id="PF00078">
    <property type="entry name" value="RVT_1"/>
    <property type="match status" value="1"/>
</dbReference>
<evidence type="ECO:0008006" key="6">
    <source>
        <dbReference type="Google" id="ProtNLM"/>
    </source>
</evidence>
<evidence type="ECO:0000259" key="2">
    <source>
        <dbReference type="PROSITE" id="PS50878"/>
    </source>
</evidence>
<dbReference type="GeneID" id="20327592"/>
<feature type="domain" description="Reverse transcriptase" evidence="2">
    <location>
        <begin position="1"/>
        <end position="250"/>
    </location>
</feature>
<dbReference type="PROSITE" id="PS50878">
    <property type="entry name" value="RT_POL"/>
    <property type="match status" value="1"/>
</dbReference>
<feature type="compositionally biased region" description="Polar residues" evidence="1">
    <location>
        <begin position="382"/>
        <end position="395"/>
    </location>
</feature>
<keyword evidence="5" id="KW-1185">Reference proteome</keyword>
<proteinExistence type="predicted"/>
<sequence length="801" mass="89019">VQDASTVTELTAPSVSTRFRLHTSGDPETAAAGCAGDGVVLSHRAEVSLLDWIPADSRLCAVRLATSVKESHKRKVDVLEQRHMSRRPTMLVFLDLESAFDSVDRSVLNRTSGRVRVYVELSKSFRTQSGVHQRCSLSPFLFNFVIDEIMRRTLDGLQNPGVEIVCDEYLVVLEYADDIVLMFEEEEKAQVFLDELTKVIPSFVNLCQLLKLKPSHYCLMVCEGHNDSSLSSWQRVPPSSQLSMWLETSYVKKGGFVRLVHKSHINNLLKPNMVLWRPPDTQKIVDPVSGRELLEQMGARILVYLPGERKMVIRARPNEQIAEAVLEVCNQRNLLPFEYLLQNPRTGAPLDPSLTFTEQKVTEFELKPCTPGSSNLKSLNTAHLQSSDQANQEANLPQPGPNILPVSHKRLRHPAESRIYANIQRPHTMCINYCNQLSEPVSEYATIDRPMSTISSKSRKKRMAPAPPPPAAPPPPPPPQVFNRPPLTEVPHRQQHQQKEPHTRSALTICSPDTCTLSSTESARAKYRRRSASMKDSPYLSRSVYYSARPQQNQSEQSANLRSPNTSWYSESFLPHSARAFEPKCEENPPTPAVSAVSLPLSVTTRLGYPPEAGSMEPVAVCEILPESLSEADVVEDSTDNIFPDRDEPRQIQDSVSKKSEVSEEAPPSATKVVPPVAVDLPPNYNDTGKPVCSRPTSIPPVLMRQLQEKLSGLPSTSEQPGIRDSTISQPAEPREKPSIAPRPSMDVLLQHTKYRQILASAPYVMRSRSASGDSQDSTDPAIKLNSMTPSDITYGQAATA</sequence>
<feature type="region of interest" description="Disordered" evidence="1">
    <location>
        <begin position="633"/>
        <end position="693"/>
    </location>
</feature>
<feature type="region of interest" description="Disordered" evidence="1">
    <location>
        <begin position="708"/>
        <end position="745"/>
    </location>
</feature>
<dbReference type="OrthoDB" id="6266169at2759"/>
<feature type="non-terminal residue" evidence="4">
    <location>
        <position position="1"/>
    </location>
</feature>
<dbReference type="CTD" id="20327592"/>
<dbReference type="GO" id="GO:0007165">
    <property type="term" value="P:signal transduction"/>
    <property type="evidence" value="ECO:0007669"/>
    <property type="project" value="InterPro"/>
</dbReference>
<accession>A0A075AGZ0</accession>
<dbReference type="KEGG" id="ovi:T265_13425"/>
<protein>
    <recommendedName>
        <fullName evidence="6">Reverse transcriptase domain-containing protein</fullName>
    </recommendedName>
</protein>
<dbReference type="PANTHER" id="PTHR47027:SF20">
    <property type="entry name" value="REVERSE TRANSCRIPTASE-LIKE PROTEIN WITH RNA-DIRECTED DNA POLYMERASE DOMAIN"/>
    <property type="match status" value="1"/>
</dbReference>
<name>A0A075AGZ0_OPIVI</name>
<feature type="compositionally biased region" description="Polar residues" evidence="1">
    <location>
        <begin position="714"/>
        <end position="730"/>
    </location>
</feature>
<feature type="compositionally biased region" description="Basic and acidic residues" evidence="1">
    <location>
        <begin position="643"/>
        <end position="662"/>
    </location>
</feature>
<dbReference type="RefSeq" id="XP_009167074.1">
    <property type="nucleotide sequence ID" value="XM_009168810.1"/>
</dbReference>
<dbReference type="Gene3D" id="3.10.20.90">
    <property type="entry name" value="Phosphatidylinositol 3-kinase Catalytic Subunit, Chain A, domain 1"/>
    <property type="match status" value="1"/>
</dbReference>
<reference evidence="4 5" key="1">
    <citation type="submission" date="2013-11" db="EMBL/GenBank/DDBJ databases">
        <title>Opisthorchis viverrini - life in the bile duct.</title>
        <authorList>
            <person name="Young N.D."/>
            <person name="Nagarajan N."/>
            <person name="Lin S.J."/>
            <person name="Korhonen P.K."/>
            <person name="Jex A.R."/>
            <person name="Hall R.S."/>
            <person name="Safavi-Hemami H."/>
            <person name="Kaewkong W."/>
            <person name="Bertrand D."/>
            <person name="Gao S."/>
            <person name="Seet Q."/>
            <person name="Wongkham S."/>
            <person name="Teh B.T."/>
            <person name="Wongkham C."/>
            <person name="Intapan P.M."/>
            <person name="Maleewong W."/>
            <person name="Yang X."/>
            <person name="Hu M."/>
            <person name="Wang Z."/>
            <person name="Hofmann A."/>
            <person name="Sternberg P.W."/>
            <person name="Tan P."/>
            <person name="Wang J."/>
            <person name="Gasser R.B."/>
        </authorList>
    </citation>
    <scope>NUCLEOTIDE SEQUENCE [LARGE SCALE GENOMIC DNA]</scope>
</reference>
<dbReference type="Proteomes" id="UP000054324">
    <property type="component" value="Unassembled WGS sequence"/>
</dbReference>
<feature type="compositionally biased region" description="Polar residues" evidence="1">
    <location>
        <begin position="786"/>
        <end position="801"/>
    </location>
</feature>
<dbReference type="PROSITE" id="PS50898">
    <property type="entry name" value="RBD"/>
    <property type="match status" value="1"/>
</dbReference>
<evidence type="ECO:0000313" key="4">
    <source>
        <dbReference type="EMBL" id="KER29204.1"/>
    </source>
</evidence>
<feature type="region of interest" description="Disordered" evidence="1">
    <location>
        <begin position="448"/>
        <end position="514"/>
    </location>
</feature>
<evidence type="ECO:0000259" key="3">
    <source>
        <dbReference type="PROSITE" id="PS50898"/>
    </source>
</evidence>
<feature type="compositionally biased region" description="Polar residues" evidence="1">
    <location>
        <begin position="505"/>
        <end position="514"/>
    </location>
</feature>
<feature type="region of interest" description="Disordered" evidence="1">
    <location>
        <begin position="767"/>
        <end position="801"/>
    </location>
</feature>
<dbReference type="EMBL" id="KL596683">
    <property type="protein sequence ID" value="KER29204.1"/>
    <property type="molecule type" value="Genomic_DNA"/>
</dbReference>
<dbReference type="AlphaFoldDB" id="A0A075AGZ0"/>